<keyword evidence="9" id="KW-1185">Reference proteome</keyword>
<evidence type="ECO:0000313" key="8">
    <source>
        <dbReference type="EMBL" id="KAJ2934091.1"/>
    </source>
</evidence>
<dbReference type="GO" id="GO:0004497">
    <property type="term" value="F:monooxygenase activity"/>
    <property type="evidence" value="ECO:0007669"/>
    <property type="project" value="UniProtKB-KW"/>
</dbReference>
<dbReference type="Proteomes" id="UP001140091">
    <property type="component" value="Unassembled WGS sequence"/>
</dbReference>
<organism evidence="8 9">
    <name type="scientific">Candolleomyces eurysporus</name>
    <dbReference type="NCBI Taxonomy" id="2828524"/>
    <lineage>
        <taxon>Eukaryota</taxon>
        <taxon>Fungi</taxon>
        <taxon>Dikarya</taxon>
        <taxon>Basidiomycota</taxon>
        <taxon>Agaricomycotina</taxon>
        <taxon>Agaricomycetes</taxon>
        <taxon>Agaricomycetidae</taxon>
        <taxon>Agaricales</taxon>
        <taxon>Agaricineae</taxon>
        <taxon>Psathyrellaceae</taxon>
        <taxon>Candolleomyces</taxon>
    </lineage>
</organism>
<evidence type="ECO:0000313" key="9">
    <source>
        <dbReference type="Proteomes" id="UP001140091"/>
    </source>
</evidence>
<name>A0A9W8JDZ1_9AGAR</name>
<evidence type="ECO:0000256" key="2">
    <source>
        <dbReference type="ARBA" id="ARBA00022630"/>
    </source>
</evidence>
<proteinExistence type="inferred from homology"/>
<reference evidence="8" key="1">
    <citation type="submission" date="2022-06" db="EMBL/GenBank/DDBJ databases">
        <title>Genome Sequence of Candolleomyces eurysporus.</title>
        <authorList>
            <person name="Buettner E."/>
        </authorList>
    </citation>
    <scope>NUCLEOTIDE SEQUENCE</scope>
    <source>
        <strain evidence="8">VTCC 930004</strain>
    </source>
</reference>
<dbReference type="PANTHER" id="PTHR13789">
    <property type="entry name" value="MONOOXYGENASE"/>
    <property type="match status" value="1"/>
</dbReference>
<dbReference type="GO" id="GO:0071949">
    <property type="term" value="F:FAD binding"/>
    <property type="evidence" value="ECO:0007669"/>
    <property type="project" value="InterPro"/>
</dbReference>
<accession>A0A9W8JDZ1</accession>
<evidence type="ECO:0000256" key="1">
    <source>
        <dbReference type="ARBA" id="ARBA00007992"/>
    </source>
</evidence>
<comment type="caution">
    <text evidence="8">The sequence shown here is derived from an EMBL/GenBank/DDBJ whole genome shotgun (WGS) entry which is preliminary data.</text>
</comment>
<feature type="transmembrane region" description="Helical" evidence="6">
    <location>
        <begin position="14"/>
        <end position="36"/>
    </location>
</feature>
<evidence type="ECO:0000256" key="4">
    <source>
        <dbReference type="ARBA" id="ARBA00023002"/>
    </source>
</evidence>
<keyword evidence="6" id="KW-1133">Transmembrane helix</keyword>
<dbReference type="InterPro" id="IPR050493">
    <property type="entry name" value="FAD-dep_Monooxygenase_BioMet"/>
</dbReference>
<keyword evidence="2" id="KW-0285">Flavoprotein</keyword>
<dbReference type="InterPro" id="IPR036188">
    <property type="entry name" value="FAD/NAD-bd_sf"/>
</dbReference>
<dbReference type="EMBL" id="JANBPK010000726">
    <property type="protein sequence ID" value="KAJ2934091.1"/>
    <property type="molecule type" value="Genomic_DNA"/>
</dbReference>
<feature type="domain" description="FAD-binding" evidence="7">
    <location>
        <begin position="21"/>
        <end position="372"/>
    </location>
</feature>
<dbReference type="OrthoDB" id="420606at2759"/>
<evidence type="ECO:0000256" key="6">
    <source>
        <dbReference type="SAM" id="Phobius"/>
    </source>
</evidence>
<dbReference type="SUPFAM" id="SSF51905">
    <property type="entry name" value="FAD/NAD(P)-binding domain"/>
    <property type="match status" value="1"/>
</dbReference>
<keyword evidence="4" id="KW-0560">Oxidoreductase</keyword>
<dbReference type="PRINTS" id="PR00420">
    <property type="entry name" value="RNGMNOXGNASE"/>
</dbReference>
<feature type="non-terminal residue" evidence="8">
    <location>
        <position position="1"/>
    </location>
</feature>
<keyword evidence="6" id="KW-0812">Transmembrane</keyword>
<dbReference type="InterPro" id="IPR002938">
    <property type="entry name" value="FAD-bd"/>
</dbReference>
<keyword evidence="3" id="KW-0274">FAD</keyword>
<keyword evidence="5" id="KW-0503">Monooxygenase</keyword>
<keyword evidence="6" id="KW-0472">Membrane</keyword>
<evidence type="ECO:0000256" key="5">
    <source>
        <dbReference type="ARBA" id="ARBA00023033"/>
    </source>
</evidence>
<gene>
    <name evidence="8" type="ORF">H1R20_g3003</name>
</gene>
<dbReference type="AlphaFoldDB" id="A0A9W8JDZ1"/>
<comment type="similarity">
    <text evidence="1">Belongs to the paxM FAD-dependent monooxygenase family.</text>
</comment>
<evidence type="ECO:0000259" key="7">
    <source>
        <dbReference type="Pfam" id="PF01494"/>
    </source>
</evidence>
<dbReference type="PANTHER" id="PTHR13789:SF306">
    <property type="entry name" value="HYDROXYLASE, PUTATIVE-RELATED"/>
    <property type="match status" value="1"/>
</dbReference>
<sequence length="474" mass="51884">MTFDLNILPAPKRAALSIHFVVVGGGIAGLSCAIALSRVGHRVTVLERLKSHEEATGGCRMPPNLSKVLYHWGMEKDVLKVGLKSVGIELILFETGETLGQHIWDEEVLRETRGEFIFSHHSDLLQLLHETAVSLGAKIRMGVTVTGIDPETRRVKLSSGEILTGDVIVGADGATGVSRRLLEMDDEEPVHRFNCYSTVTPKSIAVQDPELAPLFEPGVNRMFSWFGNNHAVLAFPMGVGEREAIAMYTYGPKDGNEGGWPDLADVSGLKKYCSTAESRLQKLAAISPNPPACLPVMSFPELEDWVHDSGRLIVVGDAAHPIPAGAIQDAAMALEDGAVLAKLFSHLRTEDQIETLLYAFQDLRQPHCQKVSSKELHDINFMCMPPGEMQEGRDNVMRGKRDAGLNVLDASGDQEEQAEWAEIKDVFGYDAEDDADNWWMEWGLLRERARGTDVAGGHVQPVAVMQGVSQAYAP</sequence>
<protein>
    <recommendedName>
        <fullName evidence="7">FAD-binding domain-containing protein</fullName>
    </recommendedName>
</protein>
<dbReference type="Gene3D" id="3.50.50.60">
    <property type="entry name" value="FAD/NAD(P)-binding domain"/>
    <property type="match status" value="1"/>
</dbReference>
<evidence type="ECO:0000256" key="3">
    <source>
        <dbReference type="ARBA" id="ARBA00022827"/>
    </source>
</evidence>
<dbReference type="Pfam" id="PF01494">
    <property type="entry name" value="FAD_binding_3"/>
    <property type="match status" value="1"/>
</dbReference>